<dbReference type="InterPro" id="IPR012338">
    <property type="entry name" value="Beta-lactam/transpept-like"/>
</dbReference>
<reference evidence="4" key="1">
    <citation type="journal article" date="2019" name="Int. J. Syst. Evol. Microbiol.">
        <title>The Global Catalogue of Microorganisms (GCM) 10K type strain sequencing project: providing services to taxonomists for standard genome sequencing and annotation.</title>
        <authorList>
            <consortium name="The Broad Institute Genomics Platform"/>
            <consortium name="The Broad Institute Genome Sequencing Center for Infectious Disease"/>
            <person name="Wu L."/>
            <person name="Ma J."/>
        </authorList>
    </citation>
    <scope>NUCLEOTIDE SEQUENCE [LARGE SCALE GENOMIC DNA]</scope>
    <source>
        <strain evidence="4">CGMCC 1.15288</strain>
    </source>
</reference>
<evidence type="ECO:0000256" key="1">
    <source>
        <dbReference type="ARBA" id="ARBA00022801"/>
    </source>
</evidence>
<dbReference type="PANTHER" id="PTHR43283:SF11">
    <property type="entry name" value="BETA-LACTAMASE-RELATED DOMAIN-CONTAINING PROTEIN"/>
    <property type="match status" value="1"/>
</dbReference>
<dbReference type="Pfam" id="PF00144">
    <property type="entry name" value="Beta-lactamase"/>
    <property type="match status" value="1"/>
</dbReference>
<keyword evidence="4" id="KW-1185">Reference proteome</keyword>
<evidence type="ECO:0000259" key="2">
    <source>
        <dbReference type="Pfam" id="PF00144"/>
    </source>
</evidence>
<dbReference type="PANTHER" id="PTHR43283">
    <property type="entry name" value="BETA-LACTAMASE-RELATED"/>
    <property type="match status" value="1"/>
</dbReference>
<dbReference type="InterPro" id="IPR001466">
    <property type="entry name" value="Beta-lactam-related"/>
</dbReference>
<evidence type="ECO:0000313" key="3">
    <source>
        <dbReference type="EMBL" id="GGH21269.1"/>
    </source>
</evidence>
<accession>A0ABQ1YE85</accession>
<protein>
    <submittedName>
        <fullName evidence="3">Serine hydrolase</fullName>
    </submittedName>
</protein>
<evidence type="ECO:0000313" key="4">
    <source>
        <dbReference type="Proteomes" id="UP000600214"/>
    </source>
</evidence>
<dbReference type="Gene3D" id="3.40.710.10">
    <property type="entry name" value="DD-peptidase/beta-lactamase superfamily"/>
    <property type="match status" value="1"/>
</dbReference>
<name>A0ABQ1YE85_9BACT</name>
<feature type="domain" description="Beta-lactamase-related" evidence="2">
    <location>
        <begin position="120"/>
        <end position="389"/>
    </location>
</feature>
<dbReference type="InterPro" id="IPR050789">
    <property type="entry name" value="Diverse_Enzym_Activities"/>
</dbReference>
<keyword evidence="1 3" id="KW-0378">Hydrolase</keyword>
<dbReference type="GO" id="GO:0016787">
    <property type="term" value="F:hydrolase activity"/>
    <property type="evidence" value="ECO:0007669"/>
    <property type="project" value="UniProtKB-KW"/>
</dbReference>
<sequence length="414" mass="47141">MNKFLLLLFLATIPGFAQKVKRIANTAPRVYYPDKEWQKKEPSEMGFDPVLLKTAIEFAIANESSAPRDLKLNHYRTFGREPFGDAVGPLKERDAQSGIIIKNGYVIAEWGDPYRIDIVNSVSKSLLSSVVGLAYDQGLIPDIDDQVYKYVPPIELYNPLPSANKADDFGKKSDFFEPFNTPHNKKITWRQMLQQNSDWEGTLWGKPDWADRPDKDYKVWLAKRNTPGTVYEYNDTRVNALALAILNVWRKPLPEVLKEHIMDPIGASNTWRWYGYENSWIVLDGKAVQSVSGGGHWGGGMYLHAYDMARFGYLTLRNGKWGDRQLVSEQWNKWAQTPSTPEPTYGFMNWFLNTGKKLYPSAPEKAFAHIGNGTNVIYVDPENDIVAVVRWIEDNQIDGFLKLLLAAKAIPNSK</sequence>
<dbReference type="EMBL" id="BMIA01000001">
    <property type="protein sequence ID" value="GGH21269.1"/>
    <property type="molecule type" value="Genomic_DNA"/>
</dbReference>
<comment type="caution">
    <text evidence="3">The sequence shown here is derived from an EMBL/GenBank/DDBJ whole genome shotgun (WGS) entry which is preliminary data.</text>
</comment>
<dbReference type="Proteomes" id="UP000600214">
    <property type="component" value="Unassembled WGS sequence"/>
</dbReference>
<gene>
    <name evidence="3" type="ORF">GCM10007423_02280</name>
</gene>
<dbReference type="SUPFAM" id="SSF56601">
    <property type="entry name" value="beta-lactamase/transpeptidase-like"/>
    <property type="match status" value="1"/>
</dbReference>
<dbReference type="RefSeq" id="WP_188927835.1">
    <property type="nucleotide sequence ID" value="NZ_BMIA01000001.1"/>
</dbReference>
<organism evidence="3 4">
    <name type="scientific">Dyadobacter endophyticus</name>
    <dbReference type="NCBI Taxonomy" id="1749036"/>
    <lineage>
        <taxon>Bacteria</taxon>
        <taxon>Pseudomonadati</taxon>
        <taxon>Bacteroidota</taxon>
        <taxon>Cytophagia</taxon>
        <taxon>Cytophagales</taxon>
        <taxon>Spirosomataceae</taxon>
        <taxon>Dyadobacter</taxon>
    </lineage>
</organism>
<proteinExistence type="predicted"/>